<evidence type="ECO:0000256" key="5">
    <source>
        <dbReference type="SAM" id="MobiDB-lite"/>
    </source>
</evidence>
<keyword evidence="4" id="KW-0539">Nucleus</keyword>
<comment type="caution">
    <text evidence="9">The sequence shown here is derived from an EMBL/GenBank/DDBJ whole genome shotgun (WGS) entry which is preliminary data.</text>
</comment>
<dbReference type="InterPro" id="IPR004871">
    <property type="entry name" value="RSE1/DDB1/CPSF1_C"/>
</dbReference>
<comment type="similarity">
    <text evidence="2">Belongs to the DDB1 family.</text>
</comment>
<dbReference type="SUPFAM" id="SSF69322">
    <property type="entry name" value="Tricorn protease domain 2"/>
    <property type="match status" value="1"/>
</dbReference>
<evidence type="ECO:0000313" key="10">
    <source>
        <dbReference type="Proteomes" id="UP000775547"/>
    </source>
</evidence>
<evidence type="ECO:0000313" key="9">
    <source>
        <dbReference type="EMBL" id="KAG5648442.1"/>
    </source>
</evidence>
<feature type="domain" description="RSE1/DDB1/CPSF1 first beta-propeller" evidence="7">
    <location>
        <begin position="12"/>
        <end position="398"/>
    </location>
</feature>
<evidence type="ECO:0000256" key="1">
    <source>
        <dbReference type="ARBA" id="ARBA00004123"/>
    </source>
</evidence>
<evidence type="ECO:0000259" key="8">
    <source>
        <dbReference type="Pfam" id="PF23726"/>
    </source>
</evidence>
<evidence type="ECO:0000256" key="4">
    <source>
        <dbReference type="ARBA" id="ARBA00023242"/>
    </source>
</evidence>
<sequence length="1258" mass="136773">MKIVTTFHQPSSVLASVKCQLASRDLEHLVVAKTNRIEVYSLRPHGLQHECGIDVWGSVVTVKSIPIAGSNKSNLLLYLGHPDPELVFLTYSVNSSGVGELTVKKTIFLYERTPRQAEVSDVTVHPSGKLAVVNCYVGKLRVVLFNLGNHDSDFDVMLPELNVLGLAFLPLPEDEYALAILTVDYQERVQLLARDILLDELELSSTPSSVLTPTAIPEKVIPVVNFDCVPQLIAVPAEEVNEDRAEEDTFMGGILVVGGKRIVIYELASGQSQAKQRSKRRRLDSRKKSTDEAQAQQARGKELERERRNRKAQGTVHWPWSDVFAVCAVDPLVPRYLIGDAYGRVAMLSVLNVKEQGLILVPLGETSPPTTLTYLANQTFFVGSHLGDSQVLQISPAPTSALTYPTLPIPFGIKTTPAANLYRPSTGKGKGRATDDDDDGPKGRSKGTIVESKGSYLNVVEIFKNIAPIIDAIMVDPDNSGERQIVTCSGGGNKGSINIVRNGADFKELGSILGMTNVVNVWGVRDQLEDTYVTRRILFKNLLREHLRMDTHILVSTLDATQLYRIDDAGGETTLTYVEETGLTEKSGLITDLHTLAFGNVARRVVDASGKARYENSRLVVQVTKRGAQLLECHAGLYQRVAQWAFEGGLEVTAASVNASQVVVSTTGGKLVSLGIADNQFKVVADRPTGVLSETSAVSCTPIDGKPYSNYVTVSYWGTNVVEIFILSQTGFVSIAKSAPLPALVRSLLLHNFGSDDKKGADHHPYLLAGLADGSVAYFSWKEKLLNDRKIISLGHSPVSLTVCLSEGKRAVFAAGNRATVLSWEKKRIHSSPIMLKISLGLDNPRRIAYEPSRKVFGVGITCTTPYRVGELEAVHGVFRLLDDATFSSKNPPSSSLGYSKLISRLALANFNCATNEEVTAVATYSPVINGKATPVFVVGTVTFADEKEPSEGRLLIFSAYSFESAAKTSLSELSLLASADVGGAVYSITFVKGMIVLAVNSSVFLYRLKSSDQATPSLHLEKLSEWTHNYIVTSLASYGDRIVAGDKINSVSLLKVVNEKLQNIARDYGPLWPICVEASDADNIIAANDALNIFTFTLTRTLGRSVLERSGHYYIADLVTKFIRGSIVSSESNNDAALEAKHVFFTSSGRIGVVVDVTDADLSLHLTALQRNLAGTITGIGGESHTRFRAPKNTHGRSDADATSFGFIDGDFLEQFLTRLGSPEEVEKIVVGNSAPERLTMPVEEMQKVLENLQSMH</sequence>
<dbReference type="Pfam" id="PF03178">
    <property type="entry name" value="CPSF_A"/>
    <property type="match status" value="1"/>
</dbReference>
<feature type="compositionally biased region" description="Basic residues" evidence="5">
    <location>
        <begin position="276"/>
        <end position="285"/>
    </location>
</feature>
<dbReference type="Gene3D" id="1.10.150.910">
    <property type="match status" value="1"/>
</dbReference>
<dbReference type="InterPro" id="IPR015943">
    <property type="entry name" value="WD40/YVTN_repeat-like_dom_sf"/>
</dbReference>
<evidence type="ECO:0000259" key="6">
    <source>
        <dbReference type="Pfam" id="PF03178"/>
    </source>
</evidence>
<dbReference type="GO" id="GO:0005634">
    <property type="term" value="C:nucleus"/>
    <property type="evidence" value="ECO:0007669"/>
    <property type="project" value="UniProtKB-SubCell"/>
</dbReference>
<dbReference type="Pfam" id="PF10433">
    <property type="entry name" value="Beta-prop_RSE1_1st"/>
    <property type="match status" value="1"/>
</dbReference>
<evidence type="ECO:0000259" key="7">
    <source>
        <dbReference type="Pfam" id="PF10433"/>
    </source>
</evidence>
<dbReference type="InterPro" id="IPR011047">
    <property type="entry name" value="Quinoprotein_ADH-like_sf"/>
</dbReference>
<dbReference type="GO" id="GO:0003676">
    <property type="term" value="F:nucleic acid binding"/>
    <property type="evidence" value="ECO:0007669"/>
    <property type="project" value="InterPro"/>
</dbReference>
<reference evidence="9" key="1">
    <citation type="submission" date="2020-07" db="EMBL/GenBank/DDBJ databases">
        <authorList>
            <person name="Nieuwenhuis M."/>
            <person name="Van De Peppel L.J.J."/>
        </authorList>
    </citation>
    <scope>NUCLEOTIDE SEQUENCE</scope>
    <source>
        <strain evidence="9">AP01</strain>
        <tissue evidence="9">Mycelium</tissue>
    </source>
</reference>
<feature type="domain" description="RSE1/DDB1/CPSF1 C-terminal" evidence="6">
    <location>
        <begin position="911"/>
        <end position="1218"/>
    </location>
</feature>
<dbReference type="Proteomes" id="UP000775547">
    <property type="component" value="Unassembled WGS sequence"/>
</dbReference>
<dbReference type="Gene3D" id="2.130.10.10">
    <property type="entry name" value="YVTN repeat-like/Quinoprotein amine dehydrogenase"/>
    <property type="match status" value="3"/>
</dbReference>
<dbReference type="OrthoDB" id="433457at2759"/>
<dbReference type="InterPro" id="IPR050358">
    <property type="entry name" value="RSE1/DDB1/CFT1"/>
</dbReference>
<feature type="region of interest" description="Disordered" evidence="5">
    <location>
        <begin position="418"/>
        <end position="447"/>
    </location>
</feature>
<feature type="domain" description="RSE1/DDB1/CPSF1 second beta-propeller" evidence="8">
    <location>
        <begin position="510"/>
        <end position="835"/>
    </location>
</feature>
<dbReference type="InterPro" id="IPR018846">
    <property type="entry name" value="Beta-prop_RSE1/DDB1/CPSF1_1st"/>
</dbReference>
<evidence type="ECO:0000256" key="2">
    <source>
        <dbReference type="ARBA" id="ARBA00007453"/>
    </source>
</evidence>
<reference evidence="9" key="2">
    <citation type="submission" date="2021-10" db="EMBL/GenBank/DDBJ databases">
        <title>Phylogenomics reveals ancestral predisposition of the termite-cultivated fungus Termitomyces towards a domesticated lifestyle.</title>
        <authorList>
            <person name="Auxier B."/>
            <person name="Grum-Grzhimaylo A."/>
            <person name="Cardenas M.E."/>
            <person name="Lodge J.D."/>
            <person name="Laessoe T."/>
            <person name="Pedersen O."/>
            <person name="Smith M.E."/>
            <person name="Kuyper T.W."/>
            <person name="Franco-Molano E.A."/>
            <person name="Baroni T.J."/>
            <person name="Aanen D.K."/>
        </authorList>
    </citation>
    <scope>NUCLEOTIDE SEQUENCE</scope>
    <source>
        <strain evidence="9">AP01</strain>
        <tissue evidence="9">Mycelium</tissue>
    </source>
</reference>
<accession>A0A9P7GK04</accession>
<protein>
    <recommendedName>
        <fullName evidence="3">DNA damage-binding protein 1</fullName>
    </recommendedName>
</protein>
<proteinExistence type="inferred from homology"/>
<keyword evidence="10" id="KW-1185">Reference proteome</keyword>
<feature type="region of interest" description="Disordered" evidence="5">
    <location>
        <begin position="275"/>
        <end position="311"/>
    </location>
</feature>
<dbReference type="SUPFAM" id="SSF50998">
    <property type="entry name" value="Quinoprotein alcohol dehydrogenase-like"/>
    <property type="match status" value="1"/>
</dbReference>
<dbReference type="InterPro" id="IPR058543">
    <property type="entry name" value="Beta-prop_RSE1/DDB1/CPSF1_2nd"/>
</dbReference>
<gene>
    <name evidence="9" type="ORF">DXG03_005016</name>
</gene>
<evidence type="ECO:0000256" key="3">
    <source>
        <dbReference type="ARBA" id="ARBA00014577"/>
    </source>
</evidence>
<organism evidence="9 10">
    <name type="scientific">Asterophora parasitica</name>
    <dbReference type="NCBI Taxonomy" id="117018"/>
    <lineage>
        <taxon>Eukaryota</taxon>
        <taxon>Fungi</taxon>
        <taxon>Dikarya</taxon>
        <taxon>Basidiomycota</taxon>
        <taxon>Agaricomycotina</taxon>
        <taxon>Agaricomycetes</taxon>
        <taxon>Agaricomycetidae</taxon>
        <taxon>Agaricales</taxon>
        <taxon>Tricholomatineae</taxon>
        <taxon>Lyophyllaceae</taxon>
        <taxon>Asterophora</taxon>
    </lineage>
</organism>
<dbReference type="Pfam" id="PF23726">
    <property type="entry name" value="Beta-prop_RSE1_2nd"/>
    <property type="match status" value="1"/>
</dbReference>
<name>A0A9P7GK04_9AGAR</name>
<comment type="subcellular location">
    <subcellularLocation>
        <location evidence="1">Nucleus</location>
    </subcellularLocation>
</comment>
<dbReference type="AlphaFoldDB" id="A0A9P7GK04"/>
<dbReference type="PANTHER" id="PTHR10644">
    <property type="entry name" value="DNA REPAIR/RNA PROCESSING CPSF FAMILY"/>
    <property type="match status" value="1"/>
</dbReference>
<dbReference type="EMBL" id="JABCKV010000003">
    <property type="protein sequence ID" value="KAG5648442.1"/>
    <property type="molecule type" value="Genomic_DNA"/>
</dbReference>